<dbReference type="PANTHER" id="PTHR12215:SF10">
    <property type="entry name" value="L-AMINOADIPATE-SEMIALDEHYDE DEHYDROGENASE-PHOSPHOPANTETHEINYL TRANSFERASE"/>
    <property type="match status" value="1"/>
</dbReference>
<protein>
    <submittedName>
        <fullName evidence="8">4'-phosphopantetheinyl transferase superfamily protein</fullName>
    </submittedName>
</protein>
<comment type="similarity">
    <text evidence="2">Belongs to the P-Pant transferase superfamily. Gsp/Sfp/HetI/AcpT family.</text>
</comment>
<keyword evidence="9" id="KW-1185">Reference proteome</keyword>
<dbReference type="GO" id="GO:0016740">
    <property type="term" value="F:transferase activity"/>
    <property type="evidence" value="ECO:0007669"/>
    <property type="project" value="UniProtKB-KW"/>
</dbReference>
<gene>
    <name evidence="8" type="ORF">H9637_00295</name>
</gene>
<keyword evidence="4" id="KW-0479">Metal-binding</keyword>
<organism evidence="8 9">
    <name type="scientific">Clostridium faecium</name>
    <dbReference type="NCBI Taxonomy" id="2762223"/>
    <lineage>
        <taxon>Bacteria</taxon>
        <taxon>Bacillati</taxon>
        <taxon>Bacillota</taxon>
        <taxon>Clostridia</taxon>
        <taxon>Eubacteriales</taxon>
        <taxon>Clostridiaceae</taxon>
        <taxon>Clostridium</taxon>
    </lineage>
</organism>
<dbReference type="NCBIfam" id="TIGR00556">
    <property type="entry name" value="pantethn_trn"/>
    <property type="match status" value="1"/>
</dbReference>
<evidence type="ECO:0000256" key="4">
    <source>
        <dbReference type="ARBA" id="ARBA00022723"/>
    </source>
</evidence>
<feature type="domain" description="4'-phosphopantetheinyl transferase N-terminal" evidence="7">
    <location>
        <begin position="12"/>
        <end position="97"/>
    </location>
</feature>
<dbReference type="InterPro" id="IPR008278">
    <property type="entry name" value="4-PPantetheinyl_Trfase_dom"/>
</dbReference>
<dbReference type="EMBL" id="JACSQB010000003">
    <property type="protein sequence ID" value="MBD8045498.1"/>
    <property type="molecule type" value="Genomic_DNA"/>
</dbReference>
<evidence type="ECO:0000256" key="2">
    <source>
        <dbReference type="ARBA" id="ARBA00010990"/>
    </source>
</evidence>
<comment type="cofactor">
    <cofactor evidence="1">
        <name>Mg(2+)</name>
        <dbReference type="ChEBI" id="CHEBI:18420"/>
    </cofactor>
</comment>
<evidence type="ECO:0000313" key="8">
    <source>
        <dbReference type="EMBL" id="MBD8045498.1"/>
    </source>
</evidence>
<dbReference type="Proteomes" id="UP000627166">
    <property type="component" value="Unassembled WGS sequence"/>
</dbReference>
<proteinExistence type="inferred from homology"/>
<dbReference type="InterPro" id="IPR037143">
    <property type="entry name" value="4-PPantetheinyl_Trfase_dom_sf"/>
</dbReference>
<evidence type="ECO:0000256" key="5">
    <source>
        <dbReference type="ARBA" id="ARBA00022842"/>
    </source>
</evidence>
<keyword evidence="5" id="KW-0460">Magnesium</keyword>
<dbReference type="Pfam" id="PF01648">
    <property type="entry name" value="ACPS"/>
    <property type="match status" value="1"/>
</dbReference>
<reference evidence="8 9" key="1">
    <citation type="submission" date="2020-08" db="EMBL/GenBank/DDBJ databases">
        <title>A Genomic Blueprint of the Chicken Gut Microbiome.</title>
        <authorList>
            <person name="Gilroy R."/>
            <person name="Ravi A."/>
            <person name="Getino M."/>
            <person name="Pursley I."/>
            <person name="Horton D.L."/>
            <person name="Alikhan N.-F."/>
            <person name="Baker D."/>
            <person name="Gharbi K."/>
            <person name="Hall N."/>
            <person name="Watson M."/>
            <person name="Adriaenssens E.M."/>
            <person name="Foster-Nyarko E."/>
            <person name="Jarju S."/>
            <person name="Secka A."/>
            <person name="Antonio M."/>
            <person name="Oren A."/>
            <person name="Chaudhuri R."/>
            <person name="La Ragione R.M."/>
            <person name="Hildebrand F."/>
            <person name="Pallen M.J."/>
        </authorList>
    </citation>
    <scope>NUCLEOTIDE SEQUENCE [LARGE SCALE GENOMIC DNA]</scope>
    <source>
        <strain evidence="8 9">N37</strain>
    </source>
</reference>
<dbReference type="PANTHER" id="PTHR12215">
    <property type="entry name" value="PHOSPHOPANTETHEINE TRANSFERASE"/>
    <property type="match status" value="1"/>
</dbReference>
<evidence type="ECO:0000256" key="1">
    <source>
        <dbReference type="ARBA" id="ARBA00001946"/>
    </source>
</evidence>
<dbReference type="InterPro" id="IPR004568">
    <property type="entry name" value="Ppantetheine-prot_Trfase_dom"/>
</dbReference>
<keyword evidence="3 8" id="KW-0808">Transferase</keyword>
<dbReference type="SUPFAM" id="SSF56214">
    <property type="entry name" value="4'-phosphopantetheinyl transferase"/>
    <property type="match status" value="2"/>
</dbReference>
<evidence type="ECO:0000256" key="3">
    <source>
        <dbReference type="ARBA" id="ARBA00022679"/>
    </source>
</evidence>
<dbReference type="Gene3D" id="3.90.470.20">
    <property type="entry name" value="4'-phosphopantetheinyl transferase domain"/>
    <property type="match status" value="2"/>
</dbReference>
<dbReference type="RefSeq" id="WP_191738335.1">
    <property type="nucleotide sequence ID" value="NZ_JACSQB010000003.1"/>
</dbReference>
<dbReference type="Pfam" id="PF22624">
    <property type="entry name" value="AASDHPPT_N"/>
    <property type="match status" value="1"/>
</dbReference>
<feature type="domain" description="4'-phosphopantetheinyl transferase" evidence="6">
    <location>
        <begin position="102"/>
        <end position="205"/>
    </location>
</feature>
<accession>A0ABR8YMP4</accession>
<evidence type="ECO:0000259" key="6">
    <source>
        <dbReference type="Pfam" id="PF01648"/>
    </source>
</evidence>
<name>A0ABR8YMP4_9CLOT</name>
<sequence length="235" mass="27790">MDIYIVKISDVSEEQLNKLYLLIDSDKKHKIKKFINKEDKIRSLIGEILIRTLIIEEFKIDNSCIKFEKNQYGKPYLSEHPDFYFNISHSGEYVLCAIDNNPIGVDIEEVRAIEYEEISKSFFTINEFQYIINKELNSQLNRFYEIWTLKESYIKCCGEGLSIPLKSFTIEINQHKNIKVVHNAKYTEHIFKKFDVKENYKIAVCSLNKEISNNIIEVNQGSLINKYFRLNYNTL</sequence>
<evidence type="ECO:0000313" key="9">
    <source>
        <dbReference type="Proteomes" id="UP000627166"/>
    </source>
</evidence>
<comment type="caution">
    <text evidence="8">The sequence shown here is derived from an EMBL/GenBank/DDBJ whole genome shotgun (WGS) entry which is preliminary data.</text>
</comment>
<dbReference type="InterPro" id="IPR050559">
    <property type="entry name" value="P-Pant_transferase_sf"/>
</dbReference>
<dbReference type="InterPro" id="IPR055066">
    <property type="entry name" value="AASDHPPT_N"/>
</dbReference>
<evidence type="ECO:0000259" key="7">
    <source>
        <dbReference type="Pfam" id="PF22624"/>
    </source>
</evidence>